<accession>D7VN87</accession>
<sequence>MFNKDFFPTPKEVIHQMLAPYELTGKTVLEPSSGKGDIIDEMVELGANVICCELNDDLALPESIKR</sequence>
<dbReference type="RefSeq" id="WP_002993001.1">
    <property type="nucleotide sequence ID" value="NZ_GL379770.1"/>
</dbReference>
<evidence type="ECO:0000313" key="1">
    <source>
        <dbReference type="EMBL" id="EFK57384.1"/>
    </source>
</evidence>
<dbReference type="AlphaFoldDB" id="D7VN87"/>
<keyword evidence="2" id="KW-1185">Reference proteome</keyword>
<evidence type="ECO:0000313" key="2">
    <source>
        <dbReference type="Proteomes" id="UP000006258"/>
    </source>
</evidence>
<organism evidence="1 2">
    <name type="scientific">Sphingobacterium spiritivorum ATCC 33861</name>
    <dbReference type="NCBI Taxonomy" id="525373"/>
    <lineage>
        <taxon>Bacteria</taxon>
        <taxon>Pseudomonadati</taxon>
        <taxon>Bacteroidota</taxon>
        <taxon>Sphingobacteriia</taxon>
        <taxon>Sphingobacteriales</taxon>
        <taxon>Sphingobacteriaceae</taxon>
        <taxon>Sphingobacterium</taxon>
    </lineage>
</organism>
<dbReference type="EMBL" id="ACHA02000011">
    <property type="protein sequence ID" value="EFK57384.1"/>
    <property type="molecule type" value="Genomic_DNA"/>
</dbReference>
<gene>
    <name evidence="1" type="ORF">HMPREF0766_12457</name>
</gene>
<dbReference type="GeneID" id="95427946"/>
<comment type="caution">
    <text evidence="1">The sequence shown here is derived from an EMBL/GenBank/DDBJ whole genome shotgun (WGS) entry which is preliminary data.</text>
</comment>
<dbReference type="InterPro" id="IPR029063">
    <property type="entry name" value="SAM-dependent_MTases_sf"/>
</dbReference>
<dbReference type="Proteomes" id="UP000006258">
    <property type="component" value="Unassembled WGS sequence"/>
</dbReference>
<dbReference type="OrthoDB" id="270332at2"/>
<dbReference type="HOGENOM" id="CLU_2829030_0_0_10"/>
<reference evidence="1" key="1">
    <citation type="submission" date="2010-07" db="EMBL/GenBank/DDBJ databases">
        <authorList>
            <person name="Muzny D."/>
            <person name="Qin X."/>
            <person name="Buhay C."/>
            <person name="Dugan-Rocha S."/>
            <person name="Ding Y."/>
            <person name="Chen G."/>
            <person name="Hawes A."/>
            <person name="Holder M."/>
            <person name="Jhangiani S."/>
            <person name="Johnson A."/>
            <person name="Khan Z."/>
            <person name="Li Z."/>
            <person name="Liu W."/>
            <person name="Liu X."/>
            <person name="Perez L."/>
            <person name="Shen H."/>
            <person name="Wang Q."/>
            <person name="Watt J."/>
            <person name="Xi L."/>
            <person name="Xin Y."/>
            <person name="Zhou J."/>
            <person name="Deng J."/>
            <person name="Jiang H."/>
            <person name="Liu Y."/>
            <person name="Qu J."/>
            <person name="Song X.-Z."/>
            <person name="Zhang L."/>
            <person name="Villasana D."/>
            <person name="Johnson A."/>
            <person name="Liu J."/>
            <person name="Liyanage D."/>
            <person name="Lorensuhewa L."/>
            <person name="Robinson T."/>
            <person name="Song A."/>
            <person name="Song B.-B."/>
            <person name="Dinh H."/>
            <person name="Thornton R."/>
            <person name="Coyle M."/>
            <person name="Francisco L."/>
            <person name="Jackson L."/>
            <person name="Javaid M."/>
            <person name="Korchina V."/>
            <person name="Kovar C."/>
            <person name="Mata R."/>
            <person name="Mathew T."/>
            <person name="Ngo R."/>
            <person name="Nguyen L."/>
            <person name="Nguyen N."/>
            <person name="Okwuonu G."/>
            <person name="Ongeri F."/>
            <person name="Pham C."/>
            <person name="Simmons D."/>
            <person name="Wilczek-Boney K."/>
            <person name="Hale W."/>
            <person name="Jakkamsetti A."/>
            <person name="Pham P."/>
            <person name="Ruth R."/>
            <person name="San Lucas F."/>
            <person name="Warren J."/>
            <person name="Zhang J."/>
            <person name="Zhao Z."/>
            <person name="Zhou C."/>
            <person name="Zhu D."/>
            <person name="Lee S."/>
            <person name="Bess C."/>
            <person name="Blankenburg K."/>
            <person name="Forbes L."/>
            <person name="Fu Q."/>
            <person name="Gubbala S."/>
            <person name="Hirani K."/>
            <person name="Jayaseelan J.C."/>
            <person name="Lara F."/>
            <person name="Munidasa M."/>
            <person name="Palculict T."/>
            <person name="Patil S."/>
            <person name="Pu L.-L."/>
            <person name="Saada N."/>
            <person name="Tang L."/>
            <person name="Weissenberger G."/>
            <person name="Zhu Y."/>
            <person name="Hemphill L."/>
            <person name="Shang Y."/>
            <person name="Youmans B."/>
            <person name="Ayvaz T."/>
            <person name="Ross M."/>
            <person name="Santibanez J."/>
            <person name="Aqrawi P."/>
            <person name="Gross S."/>
            <person name="Joshi V."/>
            <person name="Fowler G."/>
            <person name="Nazareth L."/>
            <person name="Reid J."/>
            <person name="Worley K."/>
            <person name="Petrosino J."/>
            <person name="Highlander S."/>
            <person name="Gibbs R."/>
        </authorList>
    </citation>
    <scope>NUCLEOTIDE SEQUENCE [LARGE SCALE GENOMIC DNA]</scope>
    <source>
        <strain evidence="1">ATCC 33861</strain>
    </source>
</reference>
<protein>
    <submittedName>
        <fullName evidence="1">Uncharacterized protein</fullName>
    </submittedName>
</protein>
<dbReference type="STRING" id="525373.HMPREF0766_12457"/>
<name>D7VN87_SPHSI</name>
<dbReference type="SUPFAM" id="SSF53335">
    <property type="entry name" value="S-adenosyl-L-methionine-dependent methyltransferases"/>
    <property type="match status" value="1"/>
</dbReference>
<proteinExistence type="predicted"/>